<reference evidence="1 2" key="2">
    <citation type="submission" date="2019-01" db="EMBL/GenBank/DDBJ databases">
        <title>Motilimonas pumilus sp. nov., isolated from the gut of sea cucumber (Apostichopus japonicus).</title>
        <authorList>
            <person name="Wang F.-Q."/>
            <person name="Ren L.-H."/>
            <person name="Lin Y.-W."/>
            <person name="Sun G.-H."/>
            <person name="Du Z.-J."/>
            <person name="Zhao J.-X."/>
            <person name="Liu X.-J."/>
            <person name="Liu L.-J."/>
        </authorList>
    </citation>
    <scope>NUCLEOTIDE SEQUENCE [LARGE SCALE GENOMIC DNA]</scope>
    <source>
        <strain evidence="1 2">PLHSC7-2</strain>
    </source>
</reference>
<gene>
    <name evidence="1" type="ORF">D1Z90_14050</name>
</gene>
<dbReference type="Pfam" id="PF10689">
    <property type="entry name" value="DUF2496"/>
    <property type="match status" value="1"/>
</dbReference>
<dbReference type="Proteomes" id="UP000283255">
    <property type="component" value="Unassembled WGS sequence"/>
</dbReference>
<reference evidence="1 2" key="1">
    <citation type="submission" date="2018-09" db="EMBL/GenBank/DDBJ databases">
        <authorList>
            <person name="Wang F."/>
        </authorList>
    </citation>
    <scope>NUCLEOTIDE SEQUENCE [LARGE SCALE GENOMIC DNA]</scope>
    <source>
        <strain evidence="1 2">PLHSC7-2</strain>
    </source>
</reference>
<evidence type="ECO:0000313" key="1">
    <source>
        <dbReference type="EMBL" id="RJG42222.1"/>
    </source>
</evidence>
<evidence type="ECO:0000313" key="2">
    <source>
        <dbReference type="Proteomes" id="UP000283255"/>
    </source>
</evidence>
<sequence>MSLANAPKHVQLAVDLIQLLEENQIDMALALQALEIVQHDCQQKLQQQTESVAKNN</sequence>
<dbReference type="EMBL" id="QZCH01000019">
    <property type="protein sequence ID" value="RJG42222.1"/>
    <property type="molecule type" value="Genomic_DNA"/>
</dbReference>
<dbReference type="InterPro" id="IPR019630">
    <property type="entry name" value="DUF2496_YbaM-rel"/>
</dbReference>
<accession>A0A418YCK3</accession>
<name>A0A418YCK3_9GAMM</name>
<dbReference type="OrthoDB" id="6197868at2"/>
<dbReference type="RefSeq" id="WP_119911413.1">
    <property type="nucleotide sequence ID" value="NZ_QZCH01000019.1"/>
</dbReference>
<protein>
    <submittedName>
        <fullName evidence="1">DUF2496 domain-containing protein</fullName>
    </submittedName>
</protein>
<dbReference type="NCBIfam" id="NF008266">
    <property type="entry name" value="PRK11038.1"/>
    <property type="match status" value="1"/>
</dbReference>
<dbReference type="AlphaFoldDB" id="A0A418YCK3"/>
<comment type="caution">
    <text evidence="1">The sequence shown here is derived from an EMBL/GenBank/DDBJ whole genome shotgun (WGS) entry which is preliminary data.</text>
</comment>
<proteinExistence type="predicted"/>
<keyword evidence="2" id="KW-1185">Reference proteome</keyword>
<organism evidence="1 2">
    <name type="scientific">Motilimonas pumila</name>
    <dbReference type="NCBI Taxonomy" id="2303987"/>
    <lineage>
        <taxon>Bacteria</taxon>
        <taxon>Pseudomonadati</taxon>
        <taxon>Pseudomonadota</taxon>
        <taxon>Gammaproteobacteria</taxon>
        <taxon>Alteromonadales</taxon>
        <taxon>Alteromonadales genera incertae sedis</taxon>
        <taxon>Motilimonas</taxon>
    </lineage>
</organism>